<evidence type="ECO:0008006" key="14">
    <source>
        <dbReference type="Google" id="ProtNLM"/>
    </source>
</evidence>
<dbReference type="OrthoDB" id="196847at2759"/>
<evidence type="ECO:0000259" key="11">
    <source>
        <dbReference type="PROSITE" id="PS50979"/>
    </source>
</evidence>
<dbReference type="SUPFAM" id="SSF56059">
    <property type="entry name" value="Glutathione synthetase ATP-binding domain-like"/>
    <property type="match status" value="1"/>
</dbReference>
<feature type="domain" description="ATP-grasp" evidence="10">
    <location>
        <begin position="134"/>
        <end position="331"/>
    </location>
</feature>
<dbReference type="NCBIfam" id="TIGR02712">
    <property type="entry name" value="urea_carbox"/>
    <property type="match status" value="1"/>
</dbReference>
<dbReference type="InterPro" id="IPR003778">
    <property type="entry name" value="CT_A_B"/>
</dbReference>
<evidence type="ECO:0000256" key="7">
    <source>
        <dbReference type="PROSITE-ProRule" id="PRU00409"/>
    </source>
</evidence>
<protein>
    <recommendedName>
        <fullName evidence="14">Urea carboxylase</fullName>
    </recommendedName>
</protein>
<dbReference type="InterPro" id="IPR011053">
    <property type="entry name" value="Single_hybrid_motif"/>
</dbReference>
<accession>A0A813ZS07</accession>
<keyword evidence="2" id="KW-0436">Ligase</keyword>
<feature type="domain" description="Biotin carboxylation" evidence="11">
    <location>
        <begin position="15"/>
        <end position="460"/>
    </location>
</feature>
<dbReference type="InterPro" id="IPR005482">
    <property type="entry name" value="Biotin_COase_C"/>
</dbReference>
<evidence type="ECO:0000256" key="1">
    <source>
        <dbReference type="ARBA" id="ARBA00001953"/>
    </source>
</evidence>
<keyword evidence="3 7" id="KW-0547">Nucleotide-binding</keyword>
<dbReference type="Pfam" id="PF02626">
    <property type="entry name" value="CT_A_B"/>
    <property type="match status" value="1"/>
</dbReference>
<dbReference type="InterPro" id="IPR003833">
    <property type="entry name" value="CT_C_D"/>
</dbReference>
<dbReference type="InterPro" id="IPR011761">
    <property type="entry name" value="ATP-grasp"/>
</dbReference>
<dbReference type="InterPro" id="IPR050856">
    <property type="entry name" value="Biotin_carboxylase_complex"/>
</dbReference>
<reference evidence="12" key="1">
    <citation type="submission" date="2021-02" db="EMBL/GenBank/DDBJ databases">
        <authorList>
            <person name="Nowell W R."/>
        </authorList>
    </citation>
    <scope>NUCLEOTIDE SEQUENCE</scope>
</reference>
<dbReference type="PANTHER" id="PTHR18866">
    <property type="entry name" value="CARBOXYLASE:PYRUVATE/ACETYL-COA/PROPIONYL-COA CARBOXYLASE"/>
    <property type="match status" value="1"/>
</dbReference>
<dbReference type="PROSITE" id="PS50979">
    <property type="entry name" value="BC"/>
    <property type="match status" value="1"/>
</dbReference>
<dbReference type="GO" id="GO:0016787">
    <property type="term" value="F:hydrolase activity"/>
    <property type="evidence" value="ECO:0007669"/>
    <property type="project" value="UniProtKB-KW"/>
</dbReference>
<dbReference type="GO" id="GO:0005524">
    <property type="term" value="F:ATP binding"/>
    <property type="evidence" value="ECO:0007669"/>
    <property type="project" value="UniProtKB-UniRule"/>
</dbReference>
<evidence type="ECO:0000256" key="3">
    <source>
        <dbReference type="ARBA" id="ARBA00022741"/>
    </source>
</evidence>
<evidence type="ECO:0000256" key="6">
    <source>
        <dbReference type="ARBA" id="ARBA00023267"/>
    </source>
</evidence>
<dbReference type="EMBL" id="CAJNON010000065">
    <property type="protein sequence ID" value="CAF0903283.1"/>
    <property type="molecule type" value="Genomic_DNA"/>
</dbReference>
<dbReference type="Pfam" id="PF00289">
    <property type="entry name" value="Biotin_carb_N"/>
    <property type="match status" value="1"/>
</dbReference>
<keyword evidence="5 7" id="KW-0067">ATP-binding</keyword>
<comment type="caution">
    <text evidence="12">The sequence shown here is derived from an EMBL/GenBank/DDBJ whole genome shotgun (WGS) entry which is preliminary data.</text>
</comment>
<comment type="cofactor">
    <cofactor evidence="1">
        <name>biotin</name>
        <dbReference type="ChEBI" id="CHEBI:57586"/>
    </cofactor>
</comment>
<dbReference type="Gene3D" id="3.30.470.20">
    <property type="entry name" value="ATP-grasp fold, B domain"/>
    <property type="match status" value="1"/>
</dbReference>
<dbReference type="Pfam" id="PF00364">
    <property type="entry name" value="Biotin_lipoyl"/>
    <property type="match status" value="1"/>
</dbReference>
<dbReference type="Gene3D" id="2.40.100.10">
    <property type="entry name" value="Cyclophilin-like"/>
    <property type="match status" value="2"/>
</dbReference>
<dbReference type="GO" id="GO:0004847">
    <property type="term" value="F:urea carboxylase activity"/>
    <property type="evidence" value="ECO:0007669"/>
    <property type="project" value="TreeGrafter"/>
</dbReference>
<dbReference type="InterPro" id="IPR029000">
    <property type="entry name" value="Cyclophilin-like_dom_sf"/>
</dbReference>
<dbReference type="Pfam" id="PF02785">
    <property type="entry name" value="Biotin_carb_C"/>
    <property type="match status" value="1"/>
</dbReference>
<dbReference type="InterPro" id="IPR005479">
    <property type="entry name" value="CPAse_ATP-bd"/>
</dbReference>
<proteinExistence type="predicted"/>
<name>A0A813ZS07_9BILA</name>
<dbReference type="SUPFAM" id="SSF160467">
    <property type="entry name" value="PH0987 N-terminal domain-like"/>
    <property type="match status" value="1"/>
</dbReference>
<dbReference type="InterPro" id="IPR016185">
    <property type="entry name" value="PreATP-grasp_dom_sf"/>
</dbReference>
<dbReference type="GO" id="GO:0046872">
    <property type="term" value="F:metal ion binding"/>
    <property type="evidence" value="ECO:0007669"/>
    <property type="project" value="InterPro"/>
</dbReference>
<dbReference type="Gene3D" id="2.40.50.100">
    <property type="match status" value="1"/>
</dbReference>
<dbReference type="SUPFAM" id="SSF51246">
    <property type="entry name" value="Rudiment single hybrid motif"/>
    <property type="match status" value="1"/>
</dbReference>
<dbReference type="InterPro" id="IPR011054">
    <property type="entry name" value="Rudment_hybrid_motif"/>
</dbReference>
<dbReference type="SMART" id="SM00878">
    <property type="entry name" value="Biotin_carb_C"/>
    <property type="match status" value="1"/>
</dbReference>
<dbReference type="CDD" id="cd06850">
    <property type="entry name" value="biotinyl_domain"/>
    <property type="match status" value="1"/>
</dbReference>
<evidence type="ECO:0000256" key="5">
    <source>
        <dbReference type="ARBA" id="ARBA00022840"/>
    </source>
</evidence>
<gene>
    <name evidence="12" type="ORF">VCS650_LOCUS9429</name>
</gene>
<dbReference type="SUPFAM" id="SSF50891">
    <property type="entry name" value="Cyclophilin-like"/>
    <property type="match status" value="2"/>
</dbReference>
<dbReference type="SUPFAM" id="SSF52440">
    <property type="entry name" value="PreATP-grasp domain"/>
    <property type="match status" value="1"/>
</dbReference>
<dbReference type="InterPro" id="IPR000089">
    <property type="entry name" value="Biotin_lipoyl"/>
</dbReference>
<evidence type="ECO:0000256" key="8">
    <source>
        <dbReference type="SAM" id="MobiDB-lite"/>
    </source>
</evidence>
<dbReference type="SMART" id="SM00797">
    <property type="entry name" value="AHS2"/>
    <property type="match status" value="1"/>
</dbReference>
<keyword evidence="6" id="KW-0092">Biotin</keyword>
<evidence type="ECO:0000313" key="12">
    <source>
        <dbReference type="EMBL" id="CAF0903283.1"/>
    </source>
</evidence>
<dbReference type="SUPFAM" id="SSF51230">
    <property type="entry name" value="Single hybrid motif"/>
    <property type="match status" value="1"/>
</dbReference>
<sequence>MNILAQNFIHTHTNMFKSVLIANRGEIVIRVARTLRQLGIESIGIYSEADRYSGHVIAVDRAIELKGAPSGEIYLHGDLIIEIAKKEKAEAIFPGYGFLSENADFARDCESAGLCFIGPTSEQIYQLGLKHIAYELAFEANLPLLPHTGILSDLEEAKREASTIGYPVMLKSTAGSGGKGMTRCSNEEELINMFEKVRRAAIKFLKNDGVYLERCIDDARHIEIQIFGDGQGHIIGLSERDCSIQRRHQKIVEEAPAPGLSDNDRVYLRDAAIRLGSLIKYRSAGTVEFVYDRSSHEFYFLEVNCRLQVEHPVTESIFNIDLVEWMIILASSGKLPDTYYNLSSPTGVAIEVRLCSEDPLHDFRPSSGIIHEVKFPQENVRIDTWISNGTEITPYYDSLLAKMIVHGKNRQEAIEKMCSALNKTILLGIGTNLDFLRQVISSSNYFNDDISLKFLTEYFQYKPNAIEILEGGTYTTIQDYPGRTGYWHIGVPPSGPMDDYAFRIGNRLVGNNENACGLECTLIGPTIRFHQSTIIAITGGSMNAILDDISIDLWKPIRVEKGQILKLGKVINGCRCYISIRGGFDLPFYLGSRSTFVLGKFGGYAGRILKTGDILFLGKDNNDDDDEIPISNDNIIPYYPNKDEEWQVAVLNGPHGSPDFFTSDYIKTFFSTSWKVHYNSNRLGIRLLGPKPIWSRTNGGDAGLHPSNIHDCEYAIGSINFTGDTPIILTCDGPSLGGFVCPVTIIKSELWKIGQIKPNDRIHFYPITFDQALQLEKQQDYLISTLSSSCPSPSKDLSIESSFECILEELDEIKTRPKVIYRQAGDHYILIEYGSMNLNLHNRFRIHFLMEKLENKSHKINGILELSPGVRSLQIKYDSRIIHQKDLLKKLIEIENDLPSNYKDLRIKSRIIYLPLTFEDSSTLDSVQRYKETVRETAPWLPNNVDFIQRINGLSSRDDVKKIIFDSSYLILGLGDVYLGAPCAIPIDPRHRLVTSKYNPARTFTAEGIVGIGGVYMCIYGMDSPGGYQLIGRSLPIWNTFTSNKSFQDKKPWLLRFFDQVRFYSVDENELLIQRQAFRDGRLQIRIIEDNEFDLNEYEEFLQNESESIKNFIEKRDQAFNKEVSHWKNDFEDKNDDDDSKVDEENNEIQDDDDDDGVTKLIRSDVCGNVWKLLVEENGEVKIDSPLIILEAMKMELVIRSPINGKIQSILCHLGQLITTDDILLKIKPL</sequence>
<evidence type="ECO:0000313" key="13">
    <source>
        <dbReference type="Proteomes" id="UP000663891"/>
    </source>
</evidence>
<dbReference type="AlphaFoldDB" id="A0A813ZS07"/>
<evidence type="ECO:0000259" key="10">
    <source>
        <dbReference type="PROSITE" id="PS50975"/>
    </source>
</evidence>
<feature type="compositionally biased region" description="Acidic residues" evidence="8">
    <location>
        <begin position="1133"/>
        <end position="1156"/>
    </location>
</feature>
<dbReference type="Proteomes" id="UP000663891">
    <property type="component" value="Unassembled WGS sequence"/>
</dbReference>
<dbReference type="PROSITE" id="PS00866">
    <property type="entry name" value="CPSASE_1"/>
    <property type="match status" value="1"/>
</dbReference>
<evidence type="ECO:0000256" key="2">
    <source>
        <dbReference type="ARBA" id="ARBA00022598"/>
    </source>
</evidence>
<dbReference type="NCBIfam" id="TIGR00724">
    <property type="entry name" value="urea_amlyse_rel"/>
    <property type="match status" value="1"/>
</dbReference>
<dbReference type="PROSITE" id="PS50975">
    <property type="entry name" value="ATP_GRASP"/>
    <property type="match status" value="1"/>
</dbReference>
<evidence type="ECO:0000259" key="9">
    <source>
        <dbReference type="PROSITE" id="PS50968"/>
    </source>
</evidence>
<dbReference type="InterPro" id="IPR011764">
    <property type="entry name" value="Biotin_carboxylation_dom"/>
</dbReference>
<organism evidence="12 13">
    <name type="scientific">Adineta steineri</name>
    <dbReference type="NCBI Taxonomy" id="433720"/>
    <lineage>
        <taxon>Eukaryota</taxon>
        <taxon>Metazoa</taxon>
        <taxon>Spiralia</taxon>
        <taxon>Gnathifera</taxon>
        <taxon>Rotifera</taxon>
        <taxon>Eurotatoria</taxon>
        <taxon>Bdelloidea</taxon>
        <taxon>Adinetida</taxon>
        <taxon>Adinetidae</taxon>
        <taxon>Adineta</taxon>
    </lineage>
</organism>
<dbReference type="PROSITE" id="PS50968">
    <property type="entry name" value="BIOTINYL_LIPOYL"/>
    <property type="match status" value="1"/>
</dbReference>
<dbReference type="InterPro" id="IPR014084">
    <property type="entry name" value="Urea_COase"/>
</dbReference>
<feature type="domain" description="Lipoyl-binding" evidence="9">
    <location>
        <begin position="1153"/>
        <end position="1228"/>
    </location>
</feature>
<dbReference type="InterPro" id="IPR005481">
    <property type="entry name" value="BC-like_N"/>
</dbReference>
<dbReference type="PANTHER" id="PTHR18866:SF128">
    <property type="entry name" value="UREA AMIDOLYASE"/>
    <property type="match status" value="1"/>
</dbReference>
<keyword evidence="4" id="KW-0378">Hydrolase</keyword>
<dbReference type="Gene3D" id="3.30.1360.40">
    <property type="match status" value="1"/>
</dbReference>
<dbReference type="Pfam" id="PF02682">
    <property type="entry name" value="CT_C_D"/>
    <property type="match status" value="1"/>
</dbReference>
<dbReference type="Pfam" id="PF02786">
    <property type="entry name" value="CPSase_L_D2"/>
    <property type="match status" value="1"/>
</dbReference>
<feature type="region of interest" description="Disordered" evidence="8">
    <location>
        <begin position="1130"/>
        <end position="1156"/>
    </location>
</feature>
<evidence type="ECO:0000256" key="4">
    <source>
        <dbReference type="ARBA" id="ARBA00022801"/>
    </source>
</evidence>
<dbReference type="SMART" id="SM00796">
    <property type="entry name" value="AHS1"/>
    <property type="match status" value="1"/>
</dbReference>